<evidence type="ECO:0000313" key="2">
    <source>
        <dbReference type="EMBL" id="REE95203.1"/>
    </source>
</evidence>
<name>A0A3D9SMP3_9ACTN</name>
<organism evidence="2 3">
    <name type="scientific">Thermomonospora umbrina</name>
    <dbReference type="NCBI Taxonomy" id="111806"/>
    <lineage>
        <taxon>Bacteria</taxon>
        <taxon>Bacillati</taxon>
        <taxon>Actinomycetota</taxon>
        <taxon>Actinomycetes</taxon>
        <taxon>Streptosporangiales</taxon>
        <taxon>Thermomonosporaceae</taxon>
        <taxon>Thermomonospora</taxon>
    </lineage>
</organism>
<keyword evidence="1" id="KW-0732">Signal</keyword>
<evidence type="ECO:0000313" key="3">
    <source>
        <dbReference type="Proteomes" id="UP000256661"/>
    </source>
</evidence>
<reference evidence="2 3" key="1">
    <citation type="submission" date="2018-08" db="EMBL/GenBank/DDBJ databases">
        <title>Sequencing the genomes of 1000 actinobacteria strains.</title>
        <authorList>
            <person name="Klenk H.-P."/>
        </authorList>
    </citation>
    <scope>NUCLEOTIDE SEQUENCE [LARGE SCALE GENOMIC DNA]</scope>
    <source>
        <strain evidence="2 3">DSM 43927</strain>
    </source>
</reference>
<dbReference type="RefSeq" id="WP_170177523.1">
    <property type="nucleotide sequence ID" value="NZ_QTTT01000001.1"/>
</dbReference>
<sequence>MAVPALVTVTALVLTPGAAQATEYPETWLPDNRTHSYCITDDAAAPFR</sequence>
<dbReference type="EMBL" id="QTTT01000001">
    <property type="protein sequence ID" value="REE95203.1"/>
    <property type="molecule type" value="Genomic_DNA"/>
</dbReference>
<feature type="signal peptide" evidence="1">
    <location>
        <begin position="1"/>
        <end position="21"/>
    </location>
</feature>
<evidence type="ECO:0000256" key="1">
    <source>
        <dbReference type="SAM" id="SignalP"/>
    </source>
</evidence>
<protein>
    <submittedName>
        <fullName evidence="2">Uncharacterized protein</fullName>
    </submittedName>
</protein>
<dbReference type="AlphaFoldDB" id="A0A3D9SMP3"/>
<dbReference type="Proteomes" id="UP000256661">
    <property type="component" value="Unassembled WGS sequence"/>
</dbReference>
<keyword evidence="3" id="KW-1185">Reference proteome</keyword>
<accession>A0A3D9SMP3</accession>
<gene>
    <name evidence="2" type="ORF">DFJ69_0586</name>
</gene>
<comment type="caution">
    <text evidence="2">The sequence shown here is derived from an EMBL/GenBank/DDBJ whole genome shotgun (WGS) entry which is preliminary data.</text>
</comment>
<feature type="chain" id="PRO_5017662795" evidence="1">
    <location>
        <begin position="22"/>
        <end position="48"/>
    </location>
</feature>
<proteinExistence type="predicted"/>